<gene>
    <name evidence="1" type="ORF">KDD17_01925</name>
</gene>
<reference evidence="1" key="1">
    <citation type="submission" date="2021-04" db="EMBL/GenBank/DDBJ databases">
        <title>Complete genome sequence for Sulfitobacter sp. strain JK7-1.</title>
        <authorList>
            <person name="Park S.-J."/>
        </authorList>
    </citation>
    <scope>NUCLEOTIDE SEQUENCE</scope>
    <source>
        <strain evidence="1">JK7-1</strain>
    </source>
</reference>
<dbReference type="AlphaFoldDB" id="A0A975JF39"/>
<dbReference type="RefSeq" id="WP_212705042.1">
    <property type="nucleotide sequence ID" value="NZ_CP073581.1"/>
</dbReference>
<evidence type="ECO:0000313" key="2">
    <source>
        <dbReference type="Proteomes" id="UP000683291"/>
    </source>
</evidence>
<dbReference type="EMBL" id="CP073581">
    <property type="protein sequence ID" value="QUJ76845.1"/>
    <property type="molecule type" value="Genomic_DNA"/>
</dbReference>
<sequence>MRALSAFALVLGLAACGDPLAGLDRLSDVDVDQTDPAAAALPDAEEIAREGFLGTPAAEGADVPAQAQTTQAPGGLLGGLLRRAQNADPAAAVAADVAQSQSQQTPAAQTEVAALAADAAPARRGGLFGALAPGGSAPRDGPDARDVTFGTTLAFGEIARVCDARGKALGSKVGQTERRGLSLYDSNPAVLSKRTFYITGFDDNCPRQFTAANALLGAPSTYEQLRFGPAGQHLPYAATDQAYDRVKSSVCGARKTKPCGSKIGRLDRNTAFLSAYEFTEHNGRWKEFLMHDGAVLATAVKSAN</sequence>
<dbReference type="KEGG" id="sual:KDD17_01925"/>
<dbReference type="PROSITE" id="PS51257">
    <property type="entry name" value="PROKAR_LIPOPROTEIN"/>
    <property type="match status" value="1"/>
</dbReference>
<protein>
    <submittedName>
        <fullName evidence="1">Uncharacterized protein</fullName>
    </submittedName>
</protein>
<name>A0A975JF39_9RHOB</name>
<keyword evidence="2" id="KW-1185">Reference proteome</keyword>
<dbReference type="Proteomes" id="UP000683291">
    <property type="component" value="Chromosome 1"/>
</dbReference>
<accession>A0A975JF39</accession>
<proteinExistence type="predicted"/>
<organism evidence="1 2">
    <name type="scientific">Sulfitobacter albidus</name>
    <dbReference type="NCBI Taxonomy" id="2829501"/>
    <lineage>
        <taxon>Bacteria</taxon>
        <taxon>Pseudomonadati</taxon>
        <taxon>Pseudomonadota</taxon>
        <taxon>Alphaproteobacteria</taxon>
        <taxon>Rhodobacterales</taxon>
        <taxon>Roseobacteraceae</taxon>
        <taxon>Sulfitobacter</taxon>
    </lineage>
</organism>
<evidence type="ECO:0000313" key="1">
    <source>
        <dbReference type="EMBL" id="QUJ76845.1"/>
    </source>
</evidence>